<protein>
    <submittedName>
        <fullName evidence="1">Uncharacterized protein</fullName>
    </submittedName>
</protein>
<organism evidence="1 2">
    <name type="scientific">Agromyces indicus</name>
    <dbReference type="NCBI Taxonomy" id="758919"/>
    <lineage>
        <taxon>Bacteria</taxon>
        <taxon>Bacillati</taxon>
        <taxon>Actinomycetota</taxon>
        <taxon>Actinomycetes</taxon>
        <taxon>Micrococcales</taxon>
        <taxon>Microbacteriaceae</taxon>
        <taxon>Agromyces</taxon>
    </lineage>
</organism>
<evidence type="ECO:0000313" key="1">
    <source>
        <dbReference type="EMBL" id="MDR5691579.1"/>
    </source>
</evidence>
<dbReference type="RefSeq" id="WP_344757741.1">
    <property type="nucleotide sequence ID" value="NZ_BAABBS010000003.1"/>
</dbReference>
<dbReference type="Proteomes" id="UP001260072">
    <property type="component" value="Unassembled WGS sequence"/>
</dbReference>
<comment type="caution">
    <text evidence="1">The sequence shown here is derived from an EMBL/GenBank/DDBJ whole genome shotgun (WGS) entry which is preliminary data.</text>
</comment>
<dbReference type="Gene3D" id="3.40.50.2000">
    <property type="entry name" value="Glycogen Phosphorylase B"/>
    <property type="match status" value="2"/>
</dbReference>
<gene>
    <name evidence="1" type="ORF">RH861_05815</name>
</gene>
<accession>A0ABU1FIJ7</accession>
<reference evidence="2" key="1">
    <citation type="submission" date="2023-07" db="EMBL/GenBank/DDBJ databases">
        <title>Description of three actinobacteria isolated from air of manufacturing shop in a pharmaceutical factory.</title>
        <authorList>
            <person name="Zhang D.-F."/>
        </authorList>
    </citation>
    <scope>NUCLEOTIDE SEQUENCE [LARGE SCALE GENOMIC DNA]</scope>
    <source>
        <strain evidence="2">CCTCC AB 2011122</strain>
    </source>
</reference>
<sequence length="304" mass="34293">MKWFDWKTALLGNWNLLHLHWPEQIFRPSRRGLSVPVKYAFAWLFLLRIWWTRPAIVWTVHNNEPHESGGLLERRFLALLAGFVDKRVYMAPDAARSSEHSVIPHGVYEQSIPSEPPTIVTGRILFAGLIRPYKGVEELIAAFGGLTTVDVSLRLVGKPHTPEYGRAIASLCNQDARASCSLRFLPDAQLVVEVLESEIVVLPYRRMGNSGVLFFALGLNRPVLAPRSPTTEWLQACVGTEFIYLYDGVLNHAILDSALAWARSERPSAPDLSQFQWTRIGDQYSDVFRCALDQSKARSRGPAE</sequence>
<evidence type="ECO:0000313" key="2">
    <source>
        <dbReference type="Proteomes" id="UP001260072"/>
    </source>
</evidence>
<proteinExistence type="predicted"/>
<dbReference type="SUPFAM" id="SSF53756">
    <property type="entry name" value="UDP-Glycosyltransferase/glycogen phosphorylase"/>
    <property type="match status" value="1"/>
</dbReference>
<name>A0ABU1FIJ7_9MICO</name>
<keyword evidence="2" id="KW-1185">Reference proteome</keyword>
<dbReference type="EMBL" id="JAVKGS010000001">
    <property type="protein sequence ID" value="MDR5691579.1"/>
    <property type="molecule type" value="Genomic_DNA"/>
</dbReference>